<feature type="transmembrane region" description="Helical" evidence="5">
    <location>
        <begin position="21"/>
        <end position="44"/>
    </location>
</feature>
<comment type="caution">
    <text evidence="6">The sequence shown here is derived from an EMBL/GenBank/DDBJ whole genome shotgun (WGS) entry which is preliminary data.</text>
</comment>
<keyword evidence="4 5" id="KW-0472">Membrane</keyword>
<dbReference type="InterPro" id="IPR019109">
    <property type="entry name" value="MamF_MmsF"/>
</dbReference>
<organism evidence="6">
    <name type="scientific">mine drainage metagenome</name>
    <dbReference type="NCBI Taxonomy" id="410659"/>
    <lineage>
        <taxon>unclassified sequences</taxon>
        <taxon>metagenomes</taxon>
        <taxon>ecological metagenomes</taxon>
    </lineage>
</organism>
<evidence type="ECO:0008006" key="7">
    <source>
        <dbReference type="Google" id="ProtNLM"/>
    </source>
</evidence>
<dbReference type="AlphaFoldDB" id="A0A1J5SSG4"/>
<proteinExistence type="predicted"/>
<gene>
    <name evidence="6" type="ORF">GALL_108660</name>
</gene>
<evidence type="ECO:0000256" key="3">
    <source>
        <dbReference type="ARBA" id="ARBA00022989"/>
    </source>
</evidence>
<sequence length="117" mass="12938">MSSLLGTDFPPQYPPTSDEKNLALLAHVLTFVSTLLAPLIIYILKKNESSFVAEHAKESFNFQLTLVLVCIGLFVTIVGILFIWVVGIYATILVIVATIRASEGRAFNYPFSIKFIS</sequence>
<dbReference type="EMBL" id="MLJW01000040">
    <property type="protein sequence ID" value="OIR06960.1"/>
    <property type="molecule type" value="Genomic_DNA"/>
</dbReference>
<evidence type="ECO:0000256" key="5">
    <source>
        <dbReference type="SAM" id="Phobius"/>
    </source>
</evidence>
<accession>A0A1J5SSG4</accession>
<feature type="transmembrane region" description="Helical" evidence="5">
    <location>
        <begin position="64"/>
        <end position="97"/>
    </location>
</feature>
<evidence type="ECO:0000313" key="6">
    <source>
        <dbReference type="EMBL" id="OIR06960.1"/>
    </source>
</evidence>
<keyword evidence="3 5" id="KW-1133">Transmembrane helix</keyword>
<dbReference type="Pfam" id="PF09685">
    <property type="entry name" value="MamF_MmsF"/>
    <property type="match status" value="1"/>
</dbReference>
<keyword evidence="2 5" id="KW-0812">Transmembrane</keyword>
<evidence type="ECO:0000256" key="1">
    <source>
        <dbReference type="ARBA" id="ARBA00004141"/>
    </source>
</evidence>
<name>A0A1J5SSG4_9ZZZZ</name>
<evidence type="ECO:0000256" key="2">
    <source>
        <dbReference type="ARBA" id="ARBA00022692"/>
    </source>
</evidence>
<comment type="subcellular location">
    <subcellularLocation>
        <location evidence="1">Membrane</location>
        <topology evidence="1">Multi-pass membrane protein</topology>
    </subcellularLocation>
</comment>
<evidence type="ECO:0000256" key="4">
    <source>
        <dbReference type="ARBA" id="ARBA00023136"/>
    </source>
</evidence>
<reference evidence="6" key="1">
    <citation type="submission" date="2016-10" db="EMBL/GenBank/DDBJ databases">
        <title>Sequence of Gallionella enrichment culture.</title>
        <authorList>
            <person name="Poehlein A."/>
            <person name="Muehling M."/>
            <person name="Daniel R."/>
        </authorList>
    </citation>
    <scope>NUCLEOTIDE SEQUENCE</scope>
</reference>
<protein>
    <recommendedName>
        <fullName evidence="7">Chloroplast import component protein (Tic20)</fullName>
    </recommendedName>
</protein>